<reference evidence="1" key="1">
    <citation type="submission" date="2022-10" db="EMBL/GenBank/DDBJ databases">
        <title>Tapping the CABI collections for fungal endophytes: first genome assemblies for Collariella, Neodidymelliopsis, Ascochyta clinopodiicola, Didymella pomorum, Didymosphaeria variabile, Neocosmospora piperis and Neocucurbitaria cava.</title>
        <authorList>
            <person name="Hill R."/>
        </authorList>
    </citation>
    <scope>NUCLEOTIDE SEQUENCE</scope>
    <source>
        <strain evidence="1">IMI 356815</strain>
    </source>
</reference>
<dbReference type="RefSeq" id="XP_056067845.1">
    <property type="nucleotide sequence ID" value="XM_056218580.1"/>
</dbReference>
<comment type="caution">
    <text evidence="1">The sequence shown here is derived from an EMBL/GenBank/DDBJ whole genome shotgun (WGS) entry which is preliminary data.</text>
</comment>
<dbReference type="GeneID" id="80913361"/>
<name>A0A9W8XE87_9PLEO</name>
<evidence type="ECO:0000313" key="1">
    <source>
        <dbReference type="EMBL" id="KAJ4348457.1"/>
    </source>
</evidence>
<keyword evidence="2" id="KW-1185">Reference proteome</keyword>
<protein>
    <submittedName>
        <fullName evidence="1">Uncharacterized protein</fullName>
    </submittedName>
</protein>
<organism evidence="1 2">
    <name type="scientific">Didymosphaeria variabile</name>
    <dbReference type="NCBI Taxonomy" id="1932322"/>
    <lineage>
        <taxon>Eukaryota</taxon>
        <taxon>Fungi</taxon>
        <taxon>Dikarya</taxon>
        <taxon>Ascomycota</taxon>
        <taxon>Pezizomycotina</taxon>
        <taxon>Dothideomycetes</taxon>
        <taxon>Pleosporomycetidae</taxon>
        <taxon>Pleosporales</taxon>
        <taxon>Massarineae</taxon>
        <taxon>Didymosphaeriaceae</taxon>
        <taxon>Didymosphaeria</taxon>
    </lineage>
</organism>
<dbReference type="EMBL" id="JAPEUX010000007">
    <property type="protein sequence ID" value="KAJ4348457.1"/>
    <property type="molecule type" value="Genomic_DNA"/>
</dbReference>
<evidence type="ECO:0000313" key="2">
    <source>
        <dbReference type="Proteomes" id="UP001140513"/>
    </source>
</evidence>
<dbReference type="AlphaFoldDB" id="A0A9W8XE87"/>
<proteinExistence type="predicted"/>
<accession>A0A9W8XE87</accession>
<sequence>MAISVTEGVIATVEHRDPTNIGDLEMDRPTAWQNNESTEGLVTALSYRRRQSFYKNVLPAPKMTKIRPLEETVRVSLNR</sequence>
<gene>
    <name evidence="1" type="ORF">N0V89_009831</name>
</gene>
<dbReference type="Proteomes" id="UP001140513">
    <property type="component" value="Unassembled WGS sequence"/>
</dbReference>